<comment type="caution">
    <text evidence="2">The sequence shown here is derived from an EMBL/GenBank/DDBJ whole genome shotgun (WGS) entry which is preliminary data.</text>
</comment>
<evidence type="ECO:0000313" key="2">
    <source>
        <dbReference type="EMBL" id="GBP38641.1"/>
    </source>
</evidence>
<name>A0A4C1VJD1_EUMVA</name>
<keyword evidence="3" id="KW-1185">Reference proteome</keyword>
<dbReference type="Proteomes" id="UP000299102">
    <property type="component" value="Unassembled WGS sequence"/>
</dbReference>
<dbReference type="EMBL" id="BGZK01000352">
    <property type="protein sequence ID" value="GBP38641.1"/>
    <property type="molecule type" value="Genomic_DNA"/>
</dbReference>
<protein>
    <submittedName>
        <fullName evidence="2">Uncharacterized protein</fullName>
    </submittedName>
</protein>
<gene>
    <name evidence="2" type="ORF">EVAR_27828_1</name>
</gene>
<dbReference type="AlphaFoldDB" id="A0A4C1VJD1"/>
<feature type="compositionally biased region" description="Low complexity" evidence="1">
    <location>
        <begin position="1"/>
        <end position="31"/>
    </location>
</feature>
<feature type="compositionally biased region" description="Acidic residues" evidence="1">
    <location>
        <begin position="34"/>
        <end position="53"/>
    </location>
</feature>
<feature type="region of interest" description="Disordered" evidence="1">
    <location>
        <begin position="1"/>
        <end position="62"/>
    </location>
</feature>
<proteinExistence type="predicted"/>
<sequence length="73" mass="7530">MADINSSSGSASRQSSPASLSSAASGWSARSPPDEDVEVDVEQCSDGDADADAEDRAPPSPGALFWCVKLCKR</sequence>
<evidence type="ECO:0000313" key="3">
    <source>
        <dbReference type="Proteomes" id="UP000299102"/>
    </source>
</evidence>
<evidence type="ECO:0000256" key="1">
    <source>
        <dbReference type="SAM" id="MobiDB-lite"/>
    </source>
</evidence>
<accession>A0A4C1VJD1</accession>
<reference evidence="2 3" key="1">
    <citation type="journal article" date="2019" name="Commun. Biol.">
        <title>The bagworm genome reveals a unique fibroin gene that provides high tensile strength.</title>
        <authorList>
            <person name="Kono N."/>
            <person name="Nakamura H."/>
            <person name="Ohtoshi R."/>
            <person name="Tomita M."/>
            <person name="Numata K."/>
            <person name="Arakawa K."/>
        </authorList>
    </citation>
    <scope>NUCLEOTIDE SEQUENCE [LARGE SCALE GENOMIC DNA]</scope>
</reference>
<organism evidence="2 3">
    <name type="scientific">Eumeta variegata</name>
    <name type="common">Bagworm moth</name>
    <name type="synonym">Eumeta japonica</name>
    <dbReference type="NCBI Taxonomy" id="151549"/>
    <lineage>
        <taxon>Eukaryota</taxon>
        <taxon>Metazoa</taxon>
        <taxon>Ecdysozoa</taxon>
        <taxon>Arthropoda</taxon>
        <taxon>Hexapoda</taxon>
        <taxon>Insecta</taxon>
        <taxon>Pterygota</taxon>
        <taxon>Neoptera</taxon>
        <taxon>Endopterygota</taxon>
        <taxon>Lepidoptera</taxon>
        <taxon>Glossata</taxon>
        <taxon>Ditrysia</taxon>
        <taxon>Tineoidea</taxon>
        <taxon>Psychidae</taxon>
        <taxon>Oiketicinae</taxon>
        <taxon>Eumeta</taxon>
    </lineage>
</organism>